<evidence type="ECO:0000313" key="3">
    <source>
        <dbReference type="EMBL" id="UEM08619.1"/>
    </source>
</evidence>
<evidence type="ECO:0000259" key="1">
    <source>
        <dbReference type="Pfam" id="PF13672"/>
    </source>
</evidence>
<evidence type="ECO:0000313" key="2">
    <source>
        <dbReference type="EMBL" id="MBO1864985.1"/>
    </source>
</evidence>
<dbReference type="EMBL" id="CP086136">
    <property type="protein sequence ID" value="UEM08619.1"/>
    <property type="molecule type" value="Genomic_DNA"/>
</dbReference>
<dbReference type="EMBL" id="JAGEMI010000001">
    <property type="protein sequence ID" value="MBO1864985.1"/>
    <property type="molecule type" value="Genomic_DNA"/>
</dbReference>
<evidence type="ECO:0000313" key="4">
    <source>
        <dbReference type="Proteomes" id="UP000664702"/>
    </source>
</evidence>
<dbReference type="Pfam" id="PF13672">
    <property type="entry name" value="PP2C_2"/>
    <property type="match status" value="1"/>
</dbReference>
<name>A0A939S4Q8_9BRAD</name>
<proteinExistence type="predicted"/>
<dbReference type="InterPro" id="IPR001932">
    <property type="entry name" value="PPM-type_phosphatase-like_dom"/>
</dbReference>
<feature type="domain" description="PPM-type phosphatase" evidence="1">
    <location>
        <begin position="11"/>
        <end position="135"/>
    </location>
</feature>
<sequence>MRFTADHAFHIGSQHLRGGMPCQDYAMSGYGTYVDYAIISDGCSSGGLTDVGARIVAHSTATALKCEPELLSGTFVDFLSRELDMDGRRGLRLEPEDMLATCAYVAAISEEANIIARIIGDGVLASIDQSGDMLMVRHEWSGNMPAYRAYKDEDDYAGFIRAHGGDPEAKRASEHTHARIAGQHFDTVKELSIAEALPGVTHAIGIERKRAVAVFSDGVTQVDGMDWRDVVAALMSFKSTEGAFVKRRMLRFLKDCQAHGKGPVDDIAMACIHIDHEAA</sequence>
<dbReference type="Proteomes" id="UP000664702">
    <property type="component" value="Chromosome"/>
</dbReference>
<reference evidence="3 4" key="2">
    <citation type="journal article" date="2022" name="Int. J. Syst. Evol. Microbiol.">
        <title>Strains of Bradyrhizobium barranii sp. nov. associated with legumes native to Canada are symbionts of soybeans and belong to different subspecies (subsp. barranii subsp. nov. and subsp. apii subsp. nov.) and symbiovars (sv. glycinearum and sv. septentrionale).</title>
        <authorList>
            <person name="Bromfield E.S.P."/>
            <person name="Cloutier S."/>
            <person name="Wasai-Hara S."/>
            <person name="Minamisawa K."/>
        </authorList>
    </citation>
    <scope>NUCLEOTIDE SEQUENCE [LARGE SCALE GENOMIC DNA]</scope>
    <source>
        <strain evidence="3 4">144S4</strain>
    </source>
</reference>
<dbReference type="AlphaFoldDB" id="A0A939S4Q8"/>
<protein>
    <submittedName>
        <fullName evidence="2">Protein phosphatase 2C domain-containing protein</fullName>
    </submittedName>
</protein>
<reference evidence="2" key="1">
    <citation type="submission" date="2021-03" db="EMBL/GenBank/DDBJ databases">
        <title>Whole Genome Sequence of Bradyrhizobium sp. Strain 144S4.</title>
        <authorList>
            <person name="Bromfield E.S.P."/>
            <person name="Cloutier S."/>
        </authorList>
    </citation>
    <scope>NUCLEOTIDE SEQUENCE [LARGE SCALE GENOMIC DNA]</scope>
    <source>
        <strain evidence="2">144S4</strain>
    </source>
</reference>
<dbReference type="KEGG" id="bban:J4G43_028080"/>
<gene>
    <name evidence="3" type="ORF">J4G43_028080</name>
    <name evidence="2" type="ORF">J4G43_30070</name>
</gene>
<accession>A0A939S4Q8</accession>
<organism evidence="2">
    <name type="scientific">Bradyrhizobium barranii subsp. barranii</name>
    <dbReference type="NCBI Taxonomy" id="2823807"/>
    <lineage>
        <taxon>Bacteria</taxon>
        <taxon>Pseudomonadati</taxon>
        <taxon>Pseudomonadota</taxon>
        <taxon>Alphaproteobacteria</taxon>
        <taxon>Hyphomicrobiales</taxon>
        <taxon>Nitrobacteraceae</taxon>
        <taxon>Bradyrhizobium</taxon>
        <taxon>Bradyrhizobium barranii</taxon>
    </lineage>
</organism>
<dbReference type="RefSeq" id="WP_208086943.1">
    <property type="nucleotide sequence ID" value="NZ_CP086136.1"/>
</dbReference>